<evidence type="ECO:0000259" key="2">
    <source>
        <dbReference type="PROSITE" id="PS00028"/>
    </source>
</evidence>
<protein>
    <submittedName>
        <fullName evidence="4">Uncharacterized protein LOC114252674</fullName>
    </submittedName>
</protein>
<dbReference type="RefSeq" id="XP_028043054.1">
    <property type="nucleotide sequence ID" value="XM_028187253.1"/>
</dbReference>
<dbReference type="Proteomes" id="UP000504629">
    <property type="component" value="Unplaced"/>
</dbReference>
<feature type="domain" description="C2H2-type" evidence="2">
    <location>
        <begin position="369"/>
        <end position="391"/>
    </location>
</feature>
<keyword evidence="3" id="KW-1185">Reference proteome</keyword>
<evidence type="ECO:0000313" key="4">
    <source>
        <dbReference type="RefSeq" id="XP_028043054.1"/>
    </source>
</evidence>
<feature type="region of interest" description="Disordered" evidence="1">
    <location>
        <begin position="201"/>
        <end position="240"/>
    </location>
</feature>
<feature type="domain" description="C2H2-type" evidence="2">
    <location>
        <begin position="18"/>
        <end position="41"/>
    </location>
</feature>
<name>A0A6J2KSA8_BOMMA</name>
<accession>A0A6J2KSA8</accession>
<evidence type="ECO:0000256" key="1">
    <source>
        <dbReference type="SAM" id="MobiDB-lite"/>
    </source>
</evidence>
<dbReference type="PROSITE" id="PS00028">
    <property type="entry name" value="ZINC_FINGER_C2H2_1"/>
    <property type="match status" value="3"/>
</dbReference>
<evidence type="ECO:0000313" key="3">
    <source>
        <dbReference type="Proteomes" id="UP000504629"/>
    </source>
</evidence>
<proteinExistence type="predicted"/>
<dbReference type="GeneID" id="114252674"/>
<reference evidence="4" key="1">
    <citation type="submission" date="2025-08" db="UniProtKB">
        <authorList>
            <consortium name="RefSeq"/>
        </authorList>
    </citation>
    <scope>IDENTIFICATION</scope>
    <source>
        <tissue evidence="4">Silk gland</tissue>
    </source>
</reference>
<dbReference type="KEGG" id="bman:114252674"/>
<feature type="compositionally biased region" description="Basic and acidic residues" evidence="1">
    <location>
        <begin position="204"/>
        <end position="214"/>
    </location>
</feature>
<dbReference type="InterPro" id="IPR013087">
    <property type="entry name" value="Znf_C2H2_type"/>
</dbReference>
<organism evidence="3 4">
    <name type="scientific">Bombyx mandarina</name>
    <name type="common">Wild silk moth</name>
    <name type="synonym">Wild silkworm</name>
    <dbReference type="NCBI Taxonomy" id="7092"/>
    <lineage>
        <taxon>Eukaryota</taxon>
        <taxon>Metazoa</taxon>
        <taxon>Ecdysozoa</taxon>
        <taxon>Arthropoda</taxon>
        <taxon>Hexapoda</taxon>
        <taxon>Insecta</taxon>
        <taxon>Pterygota</taxon>
        <taxon>Neoptera</taxon>
        <taxon>Endopterygota</taxon>
        <taxon>Lepidoptera</taxon>
        <taxon>Glossata</taxon>
        <taxon>Ditrysia</taxon>
        <taxon>Bombycoidea</taxon>
        <taxon>Bombycidae</taxon>
        <taxon>Bombycinae</taxon>
        <taxon>Bombyx</taxon>
    </lineage>
</organism>
<gene>
    <name evidence="4" type="primary">LOC114252674</name>
</gene>
<feature type="compositionally biased region" description="Acidic residues" evidence="1">
    <location>
        <begin position="227"/>
        <end position="237"/>
    </location>
</feature>
<dbReference type="OrthoDB" id="7491038at2759"/>
<feature type="domain" description="C2H2-type" evidence="2">
    <location>
        <begin position="68"/>
        <end position="90"/>
    </location>
</feature>
<dbReference type="SMART" id="SM00355">
    <property type="entry name" value="ZnF_C2H2"/>
    <property type="match status" value="5"/>
</dbReference>
<sequence>MIPKLNRNAILVGKVHSCCLVCGNYFPTEKDANRHISKKGHKKNLEANGFVEEFINDHIREVKNGFFCEYCNKYISGPTKIRLHILENTHINNKGIRNLERVGNNIVAFKNVTIAKAAWHGIVGHTCLICNIKFGDMEIHISTKEHLFKLVQTEVKFATHKGLYRTMKENSVHCLTCNEVIKTATQIFVSLHFSHPKHKQKYQQLERRDAEPNVRVESPVLQLDKTGDEDTSDDGNQEGEGQYLDVAQGYSYEEPLLVCDSKDSQEHVVKREPLHQFVNTIFVIEHYSAANKDVVINRRIVVNVFSFYLVTNTDTLKCQACEFELTFDQIDAHKATVRHEAAMKEIPVIVIDSVENEFIREVRPEEYHCGFCNIIIPGLDAIVEHLKTLVHKKAKNSASWRLQRHLLRKRLSEFSLND</sequence>
<dbReference type="AlphaFoldDB" id="A0A6J2KSA8"/>